<reference evidence="2" key="1">
    <citation type="submission" date="2015-04" db="EMBL/GenBank/DDBJ databases">
        <authorList>
            <person name="Schardt J."/>
            <person name="Mueller-Herbst S."/>
            <person name="Scherer S."/>
            <person name="Huptas C."/>
        </authorList>
    </citation>
    <scope>NUCLEOTIDE SEQUENCE [LARGE SCALE GENOMIC DNA]</scope>
    <source>
        <strain evidence="2">Kiel-L1</strain>
    </source>
</reference>
<comment type="caution">
    <text evidence="1">The sequence shown here is derived from an EMBL/GenBank/DDBJ whole genome shotgun (WGS) entry which is preliminary data.</text>
</comment>
<dbReference type="Pfam" id="PF07307">
    <property type="entry name" value="HEPPP_synt_1"/>
    <property type="match status" value="1"/>
</dbReference>
<dbReference type="InterPro" id="IPR009920">
    <property type="entry name" value="HEPPP_synth_su1"/>
</dbReference>
<dbReference type="AlphaFoldDB" id="A0A3D8TVG7"/>
<evidence type="ECO:0000313" key="1">
    <source>
        <dbReference type="EMBL" id="RDX03018.1"/>
    </source>
</evidence>
<dbReference type="Proteomes" id="UP000257055">
    <property type="component" value="Unassembled WGS sequence"/>
</dbReference>
<gene>
    <name evidence="1" type="ORF">UR08_02415</name>
</gene>
<sequence length="255" mass="29865">MTYQGSLTQLKEVERLVHDRTAYEFLKENFDGPKTDQDQMLWLHESLRNSELVETDKYRVITATLYVILAHDTHEAIDEEGDARKLTLKERELTVLAGDYYSALYYRTMAELGMVDLLRALQRGVQKMNTAKTNIYQLHVSSDEQYASEFRAASAAIFSEFARYFGKEDHFVLLAERALALKKLFDERTFYEAYHSSTLKRAYEHGFFARDAAASFEEWLEQLILRVKKEIIELRETCEPLSSVLDMRLQEMLQR</sequence>
<name>A0A3D8TVG7_9LIST</name>
<accession>A0A3D8TVG7</accession>
<keyword evidence="2" id="KW-1185">Reference proteome</keyword>
<evidence type="ECO:0000313" key="2">
    <source>
        <dbReference type="Proteomes" id="UP000257055"/>
    </source>
</evidence>
<organism evidence="1 2">
    <name type="scientific">Listeria kieliensis</name>
    <dbReference type="NCBI Taxonomy" id="1621700"/>
    <lineage>
        <taxon>Bacteria</taxon>
        <taxon>Bacillati</taxon>
        <taxon>Bacillota</taxon>
        <taxon>Bacilli</taxon>
        <taxon>Bacillales</taxon>
        <taxon>Listeriaceae</taxon>
        <taxon>Listeria</taxon>
    </lineage>
</organism>
<proteinExistence type="predicted"/>
<dbReference type="Gene3D" id="1.20.120.1450">
    <property type="match status" value="1"/>
</dbReference>
<dbReference type="EMBL" id="LARY01000001">
    <property type="protein sequence ID" value="RDX03018.1"/>
    <property type="molecule type" value="Genomic_DNA"/>
</dbReference>
<protein>
    <submittedName>
        <fullName evidence="1">Heptaprenyl diphosphate synthase</fullName>
    </submittedName>
</protein>
<dbReference type="RefSeq" id="WP_115752071.1">
    <property type="nucleotide sequence ID" value="NZ_LARY01000001.1"/>
</dbReference>
<dbReference type="GO" id="GO:0009234">
    <property type="term" value="P:menaquinone biosynthetic process"/>
    <property type="evidence" value="ECO:0007669"/>
    <property type="project" value="InterPro"/>
</dbReference>